<sequence length="44" mass="4886">MVRILKLIVVLLVLGFIGLVGFAYLGDLSPDMQEVREPVELDVD</sequence>
<evidence type="ECO:0000313" key="3">
    <source>
        <dbReference type="Proteomes" id="UP000184932"/>
    </source>
</evidence>
<dbReference type="EMBL" id="FSRL01000001">
    <property type="protein sequence ID" value="SIN90583.1"/>
    <property type="molecule type" value="Genomic_DNA"/>
</dbReference>
<organism evidence="2 3">
    <name type="scientific">Vannielia litorea</name>
    <dbReference type="NCBI Taxonomy" id="1217970"/>
    <lineage>
        <taxon>Bacteria</taxon>
        <taxon>Pseudomonadati</taxon>
        <taxon>Pseudomonadota</taxon>
        <taxon>Alphaproteobacteria</taxon>
        <taxon>Rhodobacterales</taxon>
        <taxon>Paracoccaceae</taxon>
        <taxon>Vannielia</taxon>
    </lineage>
</organism>
<keyword evidence="1" id="KW-0472">Membrane</keyword>
<name>A0A1N6F5M5_9RHOB</name>
<keyword evidence="1" id="KW-1133">Transmembrane helix</keyword>
<dbReference type="AlphaFoldDB" id="A0A1N6F5M5"/>
<proteinExistence type="predicted"/>
<evidence type="ECO:0000313" key="2">
    <source>
        <dbReference type="EMBL" id="SIN90583.1"/>
    </source>
</evidence>
<accession>A0A1N6F5M5</accession>
<reference evidence="3" key="1">
    <citation type="submission" date="2016-11" db="EMBL/GenBank/DDBJ databases">
        <authorList>
            <person name="Varghese N."/>
            <person name="Submissions S."/>
        </authorList>
    </citation>
    <scope>NUCLEOTIDE SEQUENCE [LARGE SCALE GENOMIC DNA]</scope>
    <source>
        <strain evidence="3">DSM 29440</strain>
    </source>
</reference>
<dbReference type="STRING" id="1217970.SAMN05444002_1396"/>
<keyword evidence="3" id="KW-1185">Reference proteome</keyword>
<protein>
    <submittedName>
        <fullName evidence="2">Uncharacterized protein</fullName>
    </submittedName>
</protein>
<feature type="transmembrane region" description="Helical" evidence="1">
    <location>
        <begin position="7"/>
        <end position="26"/>
    </location>
</feature>
<dbReference type="Proteomes" id="UP000184932">
    <property type="component" value="Unassembled WGS sequence"/>
</dbReference>
<gene>
    <name evidence="2" type="ORF">SAMN05444002_1396</name>
</gene>
<evidence type="ECO:0000256" key="1">
    <source>
        <dbReference type="SAM" id="Phobius"/>
    </source>
</evidence>
<dbReference type="RefSeq" id="WP_281249199.1">
    <property type="nucleotide sequence ID" value="NZ_FSRL01000001.1"/>
</dbReference>
<keyword evidence="1" id="KW-0812">Transmembrane</keyword>